<keyword evidence="1" id="KW-0472">Membrane</keyword>
<evidence type="ECO:0000313" key="4">
    <source>
        <dbReference type="Proteomes" id="UP000029708"/>
    </source>
</evidence>
<sequence length="93" mass="10329">MVILLKIAATVAFLFGVIFLYLPGGFGILHFNRGRSKAVARGVSVLWVAFMLVHLLAIYRTWFSADSVYAWLVALFLGQVVFFTTVARDVSTT</sequence>
<proteinExistence type="predicted"/>
<dbReference type="Proteomes" id="UP000029708">
    <property type="component" value="Unassembled WGS sequence"/>
</dbReference>
<dbReference type="OrthoDB" id="5957200at2"/>
<evidence type="ECO:0000313" key="3">
    <source>
        <dbReference type="EMBL" id="MBB6184365.1"/>
    </source>
</evidence>
<accession>A0A099CZ02</accession>
<dbReference type="EMBL" id="JROI01000007">
    <property type="protein sequence ID" value="KGI78842.1"/>
    <property type="molecule type" value="Genomic_DNA"/>
</dbReference>
<keyword evidence="4" id="KW-1185">Reference proteome</keyword>
<evidence type="ECO:0000256" key="1">
    <source>
        <dbReference type="SAM" id="Phobius"/>
    </source>
</evidence>
<dbReference type="EMBL" id="JACHET010000001">
    <property type="protein sequence ID" value="MBB6184365.1"/>
    <property type="molecule type" value="Genomic_DNA"/>
</dbReference>
<dbReference type="STRING" id="1543381.LF63_0102600"/>
<evidence type="ECO:0000313" key="2">
    <source>
        <dbReference type="EMBL" id="KGI78842.1"/>
    </source>
</evidence>
<name>A0A099CZ02_9GAMM</name>
<dbReference type="AlphaFoldDB" id="A0A099CZ02"/>
<feature type="transmembrane region" description="Helical" evidence="1">
    <location>
        <begin position="68"/>
        <end position="87"/>
    </location>
</feature>
<evidence type="ECO:0000313" key="5">
    <source>
        <dbReference type="Proteomes" id="UP000560000"/>
    </source>
</evidence>
<organism evidence="2 4">
    <name type="scientific">Oleiagrimonas soli</name>
    <dbReference type="NCBI Taxonomy" id="1543381"/>
    <lineage>
        <taxon>Bacteria</taxon>
        <taxon>Pseudomonadati</taxon>
        <taxon>Pseudomonadota</taxon>
        <taxon>Gammaproteobacteria</taxon>
        <taxon>Lysobacterales</taxon>
        <taxon>Rhodanobacteraceae</taxon>
        <taxon>Oleiagrimonas</taxon>
    </lineage>
</organism>
<feature type="transmembrane region" description="Helical" evidence="1">
    <location>
        <begin position="6"/>
        <end position="31"/>
    </location>
</feature>
<gene>
    <name evidence="3" type="ORF">HNQ86_001710</name>
    <name evidence="2" type="ORF">LF63_0102600</name>
</gene>
<keyword evidence="1" id="KW-1133">Transmembrane helix</keyword>
<dbReference type="HOGENOM" id="CLU_2396760_0_0_6"/>
<reference evidence="3 5" key="2">
    <citation type="submission" date="2020-08" db="EMBL/GenBank/DDBJ databases">
        <title>Genomic Encyclopedia of Type Strains, Phase IV (KMG-IV): sequencing the most valuable type-strain genomes for metagenomic binning, comparative biology and taxonomic classification.</title>
        <authorList>
            <person name="Goeker M."/>
        </authorList>
    </citation>
    <scope>NUCLEOTIDE SEQUENCE [LARGE SCALE GENOMIC DNA]</scope>
    <source>
        <strain evidence="3 5">DSM 107085</strain>
    </source>
</reference>
<protein>
    <submittedName>
        <fullName evidence="2">Uncharacterized protein</fullName>
    </submittedName>
</protein>
<reference evidence="2 4" key="1">
    <citation type="submission" date="2014-09" db="EMBL/GenBank/DDBJ databases">
        <title>Xanthomonadaceae 3.5X direct submission.</title>
        <authorList>
            <person name="Fang T."/>
            <person name="Wang H."/>
        </authorList>
    </citation>
    <scope>NUCLEOTIDE SEQUENCE [LARGE SCALE GENOMIC DNA]</scope>
    <source>
        <strain evidence="2 4">3.5X</strain>
    </source>
</reference>
<comment type="caution">
    <text evidence="2">The sequence shown here is derived from an EMBL/GenBank/DDBJ whole genome shotgun (WGS) entry which is preliminary data.</text>
</comment>
<dbReference type="RefSeq" id="WP_043099440.1">
    <property type="nucleotide sequence ID" value="NZ_JACHET010000001.1"/>
</dbReference>
<keyword evidence="1" id="KW-0812">Transmembrane</keyword>
<dbReference type="Proteomes" id="UP000560000">
    <property type="component" value="Unassembled WGS sequence"/>
</dbReference>
<feature type="transmembrane region" description="Helical" evidence="1">
    <location>
        <begin position="43"/>
        <end position="62"/>
    </location>
</feature>